<gene>
    <name evidence="3" type="ORF">SAMN05444145_10232</name>
</gene>
<feature type="chain" id="PRO_5010357344" description="DUF4302 domain-containing protein" evidence="2">
    <location>
        <begin position="19"/>
        <end position="620"/>
    </location>
</feature>
<protein>
    <recommendedName>
        <fullName evidence="5">DUF4302 domain-containing protein</fullName>
    </recommendedName>
</protein>
<organism evidence="3 4">
    <name type="scientific">Alistipes timonensis JC136</name>
    <dbReference type="NCBI Taxonomy" id="1033731"/>
    <lineage>
        <taxon>Bacteria</taxon>
        <taxon>Pseudomonadati</taxon>
        <taxon>Bacteroidota</taxon>
        <taxon>Bacteroidia</taxon>
        <taxon>Bacteroidales</taxon>
        <taxon>Rikenellaceae</taxon>
        <taxon>Alistipes</taxon>
    </lineage>
</organism>
<reference evidence="3 4" key="1">
    <citation type="submission" date="2016-10" db="EMBL/GenBank/DDBJ databases">
        <authorList>
            <person name="de Groot N.N."/>
        </authorList>
    </citation>
    <scope>NUCLEOTIDE SEQUENCE [LARGE SCALE GENOMIC DNA]</scope>
    <source>
        <strain evidence="3 4">DSM 25383</strain>
    </source>
</reference>
<evidence type="ECO:0008006" key="5">
    <source>
        <dbReference type="Google" id="ProtNLM"/>
    </source>
</evidence>
<dbReference type="EMBL" id="FNRI01000002">
    <property type="protein sequence ID" value="SEA16728.1"/>
    <property type="molecule type" value="Genomic_DNA"/>
</dbReference>
<dbReference type="STRING" id="1033731.SAMN05444145_10232"/>
<accession>A0A1H3YZZ5</accession>
<feature type="compositionally biased region" description="Low complexity" evidence="1">
    <location>
        <begin position="596"/>
        <end position="610"/>
    </location>
</feature>
<dbReference type="Proteomes" id="UP000183253">
    <property type="component" value="Unassembled WGS sequence"/>
</dbReference>
<name>A0A1H3YZZ5_9BACT</name>
<evidence type="ECO:0000256" key="1">
    <source>
        <dbReference type="SAM" id="MobiDB-lite"/>
    </source>
</evidence>
<evidence type="ECO:0000256" key="2">
    <source>
        <dbReference type="SAM" id="SignalP"/>
    </source>
</evidence>
<dbReference type="InterPro" id="IPR025396">
    <property type="entry name" value="DUF4302"/>
</dbReference>
<dbReference type="RefSeq" id="WP_229096534.1">
    <property type="nucleotide sequence ID" value="NZ_CAEG01000012.1"/>
</dbReference>
<feature type="signal peptide" evidence="2">
    <location>
        <begin position="1"/>
        <end position="18"/>
    </location>
</feature>
<feature type="region of interest" description="Disordered" evidence="1">
    <location>
        <begin position="596"/>
        <end position="620"/>
    </location>
</feature>
<evidence type="ECO:0000313" key="3">
    <source>
        <dbReference type="EMBL" id="SEA16728.1"/>
    </source>
</evidence>
<dbReference type="PROSITE" id="PS51257">
    <property type="entry name" value="PROKAR_LIPOPROTEIN"/>
    <property type="match status" value="1"/>
</dbReference>
<sequence>MKRSAIILLLFLAVPALLTSCLFDEEDLFDQSASERIEAAKQEAKTILESAENGWHVRYFPSPTLEFGGYNLFFKFSDGKVTVASEIERDPSTTETSLYSLGEDLGVTLNFDTKNALINYFVHPRNPDGLGSSYKGMEGDYKFTVMETSAEQVILRGIISGNYYVMTPVAAETDWASEMETYRNNSEDMAFSSYSFVVKGKAYPATLTNRRFAVKIDNETTFYVPFIYTRTGLSFYMPIEADGVTAQDFDFVDGYYFAEANGADFKIMTPEPIRSDIKFEVTVPEETKTYKKVVVNAAPSNDTEYYYIGVMPKSEFEAQREKKLLQNLVGVLNSNIGAGDDPETIAASLLYKGNGSYTLDYPSFYDEYVAVVFGCAISDGAILSTTSVTSQPFSVSPSLLPDNAAGNYKRWLGKWAVTSTSSETSGTSYTFYITVKPNVINSSYKISGWGYTTYANLVDISATYLSSTGVLRVTGNQENLYQTKTGTVYLANRYVNRDTGSGYGILNSTNASNLVATYEESGKAKMVGRNGSLSNGVNFTISCLEMYERRAGSTSYYYLPIASGYTSLDYFVGPYTMVQLVDADGNEISGAGPRATAATTAAMPGPAAKALGSESVAARE</sequence>
<dbReference type="Pfam" id="PF14135">
    <property type="entry name" value="DUF4302"/>
    <property type="match status" value="1"/>
</dbReference>
<keyword evidence="4" id="KW-1185">Reference proteome</keyword>
<proteinExistence type="predicted"/>
<dbReference type="AlphaFoldDB" id="A0A1H3YZZ5"/>
<evidence type="ECO:0000313" key="4">
    <source>
        <dbReference type="Proteomes" id="UP000183253"/>
    </source>
</evidence>
<keyword evidence="2" id="KW-0732">Signal</keyword>